<feature type="transmembrane region" description="Helical" evidence="12">
    <location>
        <begin position="521"/>
        <end position="539"/>
    </location>
</feature>
<dbReference type="OMA" id="IATACQY"/>
<dbReference type="GO" id="GO:0000139">
    <property type="term" value="C:Golgi membrane"/>
    <property type="evidence" value="ECO:0007669"/>
    <property type="project" value="TreeGrafter"/>
</dbReference>
<evidence type="ECO:0000256" key="6">
    <source>
        <dbReference type="ARBA" id="ARBA00022989"/>
    </source>
</evidence>
<dbReference type="InterPro" id="IPR013657">
    <property type="entry name" value="SCL35B1-4/HUT1"/>
</dbReference>
<dbReference type="GO" id="GO:0016592">
    <property type="term" value="C:mediator complex"/>
    <property type="evidence" value="ECO:0007669"/>
    <property type="project" value="InterPro"/>
</dbReference>
<dbReference type="Proteomes" id="UP000030742">
    <property type="component" value="Unassembled WGS sequence"/>
</dbReference>
<gene>
    <name evidence="14" type="ORF">D910_07609</name>
    <name evidence="13" type="ORF">YQE_05925</name>
</gene>
<evidence type="ECO:0000256" key="4">
    <source>
        <dbReference type="ARBA" id="ARBA00022448"/>
    </source>
</evidence>
<dbReference type="STRING" id="77166.N6UAH1"/>
<evidence type="ECO:0000256" key="11">
    <source>
        <dbReference type="ARBA" id="ARBA00039668"/>
    </source>
</evidence>
<evidence type="ECO:0000313" key="13">
    <source>
        <dbReference type="EMBL" id="ENN77631.1"/>
    </source>
</evidence>
<proteinExistence type="inferred from homology"/>
<feature type="transmembrane region" description="Helical" evidence="12">
    <location>
        <begin position="394"/>
        <end position="411"/>
    </location>
</feature>
<dbReference type="InterPro" id="IPR037212">
    <property type="entry name" value="Med7/Med21-like"/>
</dbReference>
<dbReference type="EMBL" id="KB740941">
    <property type="protein sequence ID" value="ENN77631.1"/>
    <property type="molecule type" value="Genomic_DNA"/>
</dbReference>
<keyword evidence="6 12" id="KW-1133">Transmembrane helix</keyword>
<evidence type="ECO:0000256" key="9">
    <source>
        <dbReference type="ARBA" id="ARBA00023163"/>
    </source>
</evidence>
<dbReference type="GO" id="GO:0046964">
    <property type="term" value="F:3'-phosphoadenosine 5'-phosphosulfate transmembrane transporter activity"/>
    <property type="evidence" value="ECO:0007669"/>
    <property type="project" value="TreeGrafter"/>
</dbReference>
<evidence type="ECO:0000256" key="1">
    <source>
        <dbReference type="ARBA" id="ARBA00004123"/>
    </source>
</evidence>
<sequence>MADRLTQLQDCINQQAEHFCNSIGILQQFAPPSKFPNFDRSGSQTPQQQTQEDYVQLFTTLISRCAKDIDTLIESLPSEENSTESQLSSLRQLEQENQDAADRLDAIVRSGQELLEKVQLALIMARSIELVIFAINIVGILTLYVLNLLVLNWDVLQDLPKDSAWIVDGARNILGYATVFLPGYLVFVYIKKTNYLNVSGRGPIGAVIRTCFGEDELPLLNSSGVTIKGTRTPLQNSLLLIFYFFGLQVSYLSWGVLQEKIMTQKYVSPSNEIAYFKDSQFLVFVNRILAFSMSAVVIFCTRQPRHRCPMYKYVFCSLSNIMSSWCQYEALKFVSFPCQVLAKASKTIPVMIMGKVVSKTKYEFYEYVTAVILSFGMLFFLLDTGTDKTSNSSTAFSGVFLLCLYIGFDSFTANWQGKLFKAYEVKPIQMMCFVNFFSCIFTLTSLVQHGGLFKSASFMFTYPQFTVDIITLSVCSAAGQMFIFNTIDTFGPLVFVIISTIRQCFSVLLSCIIYHHNVHLLGGLGLFLIFFSVLLKIYCGHRLKRIRQQNEALLKS</sequence>
<evidence type="ECO:0000256" key="2">
    <source>
        <dbReference type="ARBA" id="ARBA00004141"/>
    </source>
</evidence>
<evidence type="ECO:0000256" key="10">
    <source>
        <dbReference type="ARBA" id="ARBA00023242"/>
    </source>
</evidence>
<evidence type="ECO:0000256" key="3">
    <source>
        <dbReference type="ARBA" id="ARBA00010694"/>
    </source>
</evidence>
<dbReference type="PANTHER" id="PTHR10778">
    <property type="entry name" value="SOLUTE CARRIER FAMILY 35 MEMBER B"/>
    <property type="match status" value="1"/>
</dbReference>
<dbReference type="PANTHER" id="PTHR10778:SF13">
    <property type="entry name" value="ADENOSINE 3'-PHOSPHO 5'-PHOSPHOSULFATE TRANSPORTER 1"/>
    <property type="match status" value="1"/>
</dbReference>
<feature type="transmembrane region" description="Helical" evidence="12">
    <location>
        <begin position="281"/>
        <end position="300"/>
    </location>
</feature>
<dbReference type="GO" id="GO:0005789">
    <property type="term" value="C:endoplasmic reticulum membrane"/>
    <property type="evidence" value="ECO:0007669"/>
    <property type="project" value="TreeGrafter"/>
</dbReference>
<feature type="transmembrane region" description="Helical" evidence="12">
    <location>
        <begin position="493"/>
        <end position="515"/>
    </location>
</feature>
<dbReference type="EMBL" id="KB632225">
    <property type="protein sequence ID" value="ERL90257.1"/>
    <property type="molecule type" value="Genomic_DNA"/>
</dbReference>
<feature type="transmembrane region" description="Helical" evidence="12">
    <location>
        <begin position="364"/>
        <end position="382"/>
    </location>
</feature>
<keyword evidence="7" id="KW-0805">Transcription regulation</keyword>
<keyword evidence="10" id="KW-0539">Nucleus</keyword>
<name>N6UAH1_DENPD</name>
<comment type="subcellular location">
    <subcellularLocation>
        <location evidence="2">Membrane</location>
        <topology evidence="2">Multi-pass membrane protein</topology>
    </subcellularLocation>
    <subcellularLocation>
        <location evidence="1">Nucleus</location>
    </subcellularLocation>
</comment>
<dbReference type="HOGENOM" id="CLU_036019_3_1_1"/>
<feature type="transmembrane region" description="Helical" evidence="12">
    <location>
        <begin position="432"/>
        <end position="453"/>
    </location>
</feature>
<evidence type="ECO:0000256" key="5">
    <source>
        <dbReference type="ARBA" id="ARBA00022692"/>
    </source>
</evidence>
<dbReference type="InterPro" id="IPR021384">
    <property type="entry name" value="Mediator_Med21"/>
</dbReference>
<dbReference type="Pfam" id="PF11221">
    <property type="entry name" value="Med21"/>
    <property type="match status" value="1"/>
</dbReference>
<evidence type="ECO:0000256" key="7">
    <source>
        <dbReference type="ARBA" id="ARBA00023015"/>
    </source>
</evidence>
<dbReference type="Gene3D" id="6.10.280.10">
    <property type="entry name" value="Mediator complex, subunit Med21"/>
    <property type="match status" value="1"/>
</dbReference>
<protein>
    <recommendedName>
        <fullName evidence="11">Adenosine 3'-phospho 5'-phosphosulfate transporter 1</fullName>
    </recommendedName>
</protein>
<feature type="transmembrane region" description="Helical" evidence="12">
    <location>
        <begin position="465"/>
        <end position="484"/>
    </location>
</feature>
<accession>N6UAH1</accession>
<comment type="similarity">
    <text evidence="3">Belongs to the nucleotide-sugar transporter family. SLC35B subfamily.</text>
</comment>
<reference evidence="13 15" key="1">
    <citation type="journal article" date="2013" name="Genome Biol.">
        <title>Draft genome of the mountain pine beetle, Dendroctonus ponderosae Hopkins, a major forest pest.</title>
        <authorList>
            <person name="Keeling C.I."/>
            <person name="Yuen M.M."/>
            <person name="Liao N.Y."/>
            <person name="Docking T.R."/>
            <person name="Chan S.K."/>
            <person name="Taylor G.A."/>
            <person name="Palmquist D.L."/>
            <person name="Jackman S.D."/>
            <person name="Nguyen A."/>
            <person name="Li M."/>
            <person name="Henderson H."/>
            <person name="Janes J.K."/>
            <person name="Zhao Y."/>
            <person name="Pandoh P."/>
            <person name="Moore R."/>
            <person name="Sperling F.A."/>
            <person name="Huber D.P."/>
            <person name="Birol I."/>
            <person name="Jones S.J."/>
            <person name="Bohlmann J."/>
        </authorList>
    </citation>
    <scope>NUCLEOTIDE SEQUENCE</scope>
</reference>
<organism evidence="13">
    <name type="scientific">Dendroctonus ponderosae</name>
    <name type="common">Mountain pine beetle</name>
    <dbReference type="NCBI Taxonomy" id="77166"/>
    <lineage>
        <taxon>Eukaryota</taxon>
        <taxon>Metazoa</taxon>
        <taxon>Ecdysozoa</taxon>
        <taxon>Arthropoda</taxon>
        <taxon>Hexapoda</taxon>
        <taxon>Insecta</taxon>
        <taxon>Pterygota</taxon>
        <taxon>Neoptera</taxon>
        <taxon>Endopterygota</taxon>
        <taxon>Coleoptera</taxon>
        <taxon>Polyphaga</taxon>
        <taxon>Cucujiformia</taxon>
        <taxon>Curculionidae</taxon>
        <taxon>Scolytinae</taxon>
        <taxon>Dendroctonus</taxon>
    </lineage>
</organism>
<evidence type="ECO:0000256" key="8">
    <source>
        <dbReference type="ARBA" id="ARBA00023136"/>
    </source>
</evidence>
<dbReference type="SUPFAM" id="SSF140718">
    <property type="entry name" value="Mediator hinge subcomplex-like"/>
    <property type="match status" value="1"/>
</dbReference>
<keyword evidence="9" id="KW-0804">Transcription</keyword>
<dbReference type="AlphaFoldDB" id="N6UAH1"/>
<evidence type="ECO:0000313" key="15">
    <source>
        <dbReference type="Proteomes" id="UP000030742"/>
    </source>
</evidence>
<keyword evidence="5 12" id="KW-0812">Transmembrane</keyword>
<dbReference type="OrthoDB" id="10035043at2759"/>
<dbReference type="Pfam" id="PF08449">
    <property type="entry name" value="UAA"/>
    <property type="match status" value="1"/>
</dbReference>
<feature type="transmembrane region" description="Helical" evidence="12">
    <location>
        <begin position="173"/>
        <end position="190"/>
    </location>
</feature>
<feature type="transmembrane region" description="Helical" evidence="12">
    <location>
        <begin position="130"/>
        <end position="153"/>
    </location>
</feature>
<feature type="non-terminal residue" evidence="13">
    <location>
        <position position="1"/>
    </location>
</feature>
<feature type="transmembrane region" description="Helical" evidence="12">
    <location>
        <begin position="238"/>
        <end position="257"/>
    </location>
</feature>
<evidence type="ECO:0000313" key="14">
    <source>
        <dbReference type="EMBL" id="ERL90257.1"/>
    </source>
</evidence>
<keyword evidence="4" id="KW-0813">Transport</keyword>
<evidence type="ECO:0000256" key="12">
    <source>
        <dbReference type="SAM" id="Phobius"/>
    </source>
</evidence>
<keyword evidence="8 12" id="KW-0472">Membrane</keyword>